<dbReference type="InterPro" id="IPR000150">
    <property type="entry name" value="Cof"/>
</dbReference>
<dbReference type="Gene3D" id="3.30.1240.10">
    <property type="match status" value="1"/>
</dbReference>
<evidence type="ECO:0000313" key="3">
    <source>
        <dbReference type="EMBL" id="CAC13417.1"/>
    </source>
</evidence>
<gene>
    <name evidence="3" type="ordered locus">MYPU_2440</name>
</gene>
<organism evidence="4">
    <name type="scientific">Mycoplasmopsis pulmonis (strain UAB CTIP)</name>
    <name type="common">Mycoplasma pulmonis</name>
    <dbReference type="NCBI Taxonomy" id="272635"/>
    <lineage>
        <taxon>Bacteria</taxon>
        <taxon>Bacillati</taxon>
        <taxon>Mycoplasmatota</taxon>
        <taxon>Mycoplasmoidales</taxon>
        <taxon>Metamycoplasmataceae</taxon>
        <taxon>Mycoplasmopsis</taxon>
    </lineage>
</organism>
<evidence type="ECO:0008006" key="5">
    <source>
        <dbReference type="Google" id="ProtNLM"/>
    </source>
</evidence>
<dbReference type="NCBIfam" id="TIGR00099">
    <property type="entry name" value="Cof-subfamily"/>
    <property type="match status" value="1"/>
</dbReference>
<comment type="cofactor">
    <cofactor evidence="1">
        <name>Mg(2+)</name>
        <dbReference type="ChEBI" id="CHEBI:18420"/>
    </cofactor>
</comment>
<dbReference type="InterPro" id="IPR023214">
    <property type="entry name" value="HAD_sf"/>
</dbReference>
<reference evidence="3 4" key="1">
    <citation type="journal article" date="2001" name="Nucleic Acids Res.">
        <title>The complete genome sequence of the murine respiratory pathogen Mycoplasma pulmonis.</title>
        <authorList>
            <person name="Chambaud I."/>
            <person name="Heilig R."/>
            <person name="Ferris S."/>
            <person name="Barbe V."/>
            <person name="Samson D."/>
            <person name="Galisson F."/>
            <person name="Moszer I."/>
            <person name="Dybvig K."/>
            <person name="Wroblewski H."/>
            <person name="Viari A."/>
            <person name="Rocha E.P.C."/>
            <person name="Blanchard A."/>
        </authorList>
    </citation>
    <scope>NUCLEOTIDE SEQUENCE [LARGE SCALE GENOMIC DNA]</scope>
    <source>
        <strain evidence="3 4">UAB CTIP</strain>
    </source>
</reference>
<dbReference type="GO" id="GO:0005829">
    <property type="term" value="C:cytosol"/>
    <property type="evidence" value="ECO:0007669"/>
    <property type="project" value="TreeGrafter"/>
</dbReference>
<keyword evidence="4" id="KW-1185">Reference proteome</keyword>
<dbReference type="AlphaFoldDB" id="Q98QW6"/>
<dbReference type="PANTHER" id="PTHR10000:SF8">
    <property type="entry name" value="HAD SUPERFAMILY HYDROLASE-LIKE, TYPE 3"/>
    <property type="match status" value="1"/>
</dbReference>
<comment type="similarity">
    <text evidence="2">Belongs to the HAD-like hydrolase superfamily. Cof family.</text>
</comment>
<proteinExistence type="inferred from homology"/>
<dbReference type="Gene3D" id="3.40.50.1000">
    <property type="entry name" value="HAD superfamily/HAD-like"/>
    <property type="match status" value="1"/>
</dbReference>
<dbReference type="eggNOG" id="COG0561">
    <property type="taxonomic scope" value="Bacteria"/>
</dbReference>
<dbReference type="NCBIfam" id="TIGR01484">
    <property type="entry name" value="HAD-SF-IIB"/>
    <property type="match status" value="1"/>
</dbReference>
<dbReference type="Proteomes" id="UP000000528">
    <property type="component" value="Chromosome"/>
</dbReference>
<dbReference type="PROSITE" id="PS01229">
    <property type="entry name" value="COF_2"/>
    <property type="match status" value="1"/>
</dbReference>
<name>Q98QW6_MYCPU</name>
<dbReference type="GO" id="GO:0000287">
    <property type="term" value="F:magnesium ion binding"/>
    <property type="evidence" value="ECO:0007669"/>
    <property type="project" value="TreeGrafter"/>
</dbReference>
<dbReference type="HOGENOM" id="CLU_044146_3_1_14"/>
<sequence>MKRKYMYFIFTDLDGTLYDKSFIPSDKNKLAIKKAQEKGIEVVIATGNPFSEKIKNIALDLNINYVVTSNGAYIHDMKNDKALFKNHFSKKQIEVFKKTIHDYPVEVIYVTQEAFYSYNASKERAEYVNKFNGFGKIHYEKDKIENSLKIEYFTKPEDSSAICNILKENDFECAKIKDIHLEITPKNSSKGSALKFLVMDHFKQENLDKVMAIGDSANDSSMFELVKFSYAMDNSNQNIKNQAKFFTSSVSQHGVAEAIYDFMFRNDLDK</sequence>
<accession>Q98QW6</accession>
<dbReference type="InterPro" id="IPR036412">
    <property type="entry name" value="HAD-like_sf"/>
</dbReference>
<dbReference type="KEGG" id="mpu:MYPU_2440"/>
<dbReference type="SFLD" id="SFLDG01140">
    <property type="entry name" value="C2.B:_Phosphomannomutase_and_P"/>
    <property type="match status" value="1"/>
</dbReference>
<evidence type="ECO:0000256" key="2">
    <source>
        <dbReference type="ARBA" id="ARBA00034778"/>
    </source>
</evidence>
<dbReference type="GO" id="GO:0016791">
    <property type="term" value="F:phosphatase activity"/>
    <property type="evidence" value="ECO:0007669"/>
    <property type="project" value="TreeGrafter"/>
</dbReference>
<dbReference type="Pfam" id="PF08282">
    <property type="entry name" value="Hydrolase_3"/>
    <property type="match status" value="1"/>
</dbReference>
<protein>
    <recommendedName>
        <fullName evidence="5">COF family HAD hydrolase protein</fullName>
    </recommendedName>
</protein>
<dbReference type="InterPro" id="IPR006379">
    <property type="entry name" value="HAD-SF_hydro_IIB"/>
</dbReference>
<dbReference type="PANTHER" id="PTHR10000">
    <property type="entry name" value="PHOSPHOSERINE PHOSPHATASE"/>
    <property type="match status" value="1"/>
</dbReference>
<dbReference type="SFLD" id="SFLDS00003">
    <property type="entry name" value="Haloacid_Dehalogenase"/>
    <property type="match status" value="1"/>
</dbReference>
<dbReference type="SUPFAM" id="SSF56784">
    <property type="entry name" value="HAD-like"/>
    <property type="match status" value="1"/>
</dbReference>
<evidence type="ECO:0000313" key="4">
    <source>
        <dbReference type="Proteomes" id="UP000000528"/>
    </source>
</evidence>
<dbReference type="EMBL" id="AL445563">
    <property type="protein sequence ID" value="CAC13417.1"/>
    <property type="molecule type" value="Genomic_DNA"/>
</dbReference>
<dbReference type="PIR" id="D90542">
    <property type="entry name" value="D90542"/>
</dbReference>
<evidence type="ECO:0000256" key="1">
    <source>
        <dbReference type="ARBA" id="ARBA00001946"/>
    </source>
</evidence>